<dbReference type="EMBL" id="CP021112">
    <property type="protein sequence ID" value="ARQ01784.1"/>
    <property type="molecule type" value="Genomic_DNA"/>
</dbReference>
<accession>A0A1W6ZWN1</accession>
<dbReference type="OrthoDB" id="212517at2"/>
<dbReference type="SUPFAM" id="SSF56801">
    <property type="entry name" value="Acetyl-CoA synthetase-like"/>
    <property type="match status" value="1"/>
</dbReference>
<dbReference type="Proteomes" id="UP000194137">
    <property type="component" value="Chromosome"/>
</dbReference>
<dbReference type="InterPro" id="IPR025110">
    <property type="entry name" value="AMP-bd_C"/>
</dbReference>
<dbReference type="STRING" id="1235591.CAK95_23815"/>
<dbReference type="InterPro" id="IPR045851">
    <property type="entry name" value="AMP-bd_C_sf"/>
</dbReference>
<evidence type="ECO:0000313" key="2">
    <source>
        <dbReference type="EMBL" id="ARQ01784.1"/>
    </source>
</evidence>
<protein>
    <submittedName>
        <fullName evidence="2">Serine/threonine protein kinase</fullName>
    </submittedName>
</protein>
<name>A0A1W6ZWN1_9HYPH</name>
<dbReference type="SUPFAM" id="SSF56112">
    <property type="entry name" value="Protein kinase-like (PK-like)"/>
    <property type="match status" value="1"/>
</dbReference>
<dbReference type="Gene3D" id="3.30.300.30">
    <property type="match status" value="1"/>
</dbReference>
<keyword evidence="2" id="KW-0723">Serine/threonine-protein kinase</keyword>
<keyword evidence="2" id="KW-0808">Transferase</keyword>
<feature type="domain" description="AMP-binding enzyme C-terminal" evidence="1">
    <location>
        <begin position="244"/>
        <end position="310"/>
    </location>
</feature>
<keyword evidence="2" id="KW-0418">Kinase</keyword>
<dbReference type="AlphaFoldDB" id="A0A1W6ZWN1"/>
<dbReference type="InterPro" id="IPR011009">
    <property type="entry name" value="Kinase-like_dom_sf"/>
</dbReference>
<evidence type="ECO:0000259" key="1">
    <source>
        <dbReference type="Pfam" id="PF13193"/>
    </source>
</evidence>
<dbReference type="RefSeq" id="WP_086090178.1">
    <property type="nucleotide sequence ID" value="NZ_CP021112.1"/>
</dbReference>
<dbReference type="GO" id="GO:0004674">
    <property type="term" value="F:protein serine/threonine kinase activity"/>
    <property type="evidence" value="ECO:0007669"/>
    <property type="project" value="UniProtKB-KW"/>
</dbReference>
<sequence length="357" mass="40622">MNDRDTIPAELAGRFRSRLILKQDVFSTVERGTFTTPDGEIEAVMRRIDLVPWWSAVIARHFLKREARALAVAGSLGIAPPLLFLGRRTLVRGWIDGLPMHIAKPEGDANYFRSARRALRALHRECVTHNDLAKEQNWLRTPTGYASLTDFQLATRFARRTALFRLAAYEDLRHMLKHKRRYAPEALTAIEKRILSRKTLPTRIWMATGKKVYYWITRGMLNFTDREGSGPRFVNDAPKLVARLKQHPGVRDAVIVAFPDRRTGTGLYAYVEGEKIAESELLSFLGESTDSAAAPERLQVVDHLPRNRNGDVRTDILQLVAMNQIDLIDPLLASETEKEVVARIVAGRQNLRDRFAF</sequence>
<dbReference type="KEGG" id="psin:CAK95_23815"/>
<keyword evidence="3" id="KW-1185">Reference proteome</keyword>
<organism evidence="2 3">
    <name type="scientific">Pseudorhodoplanes sinuspersici</name>
    <dbReference type="NCBI Taxonomy" id="1235591"/>
    <lineage>
        <taxon>Bacteria</taxon>
        <taxon>Pseudomonadati</taxon>
        <taxon>Pseudomonadota</taxon>
        <taxon>Alphaproteobacteria</taxon>
        <taxon>Hyphomicrobiales</taxon>
        <taxon>Pseudorhodoplanes</taxon>
    </lineage>
</organism>
<reference evidence="2 3" key="1">
    <citation type="submission" date="2017-05" db="EMBL/GenBank/DDBJ databases">
        <title>Full genome sequence of Pseudorhodoplanes sinuspersici.</title>
        <authorList>
            <person name="Dastgheib S.M.M."/>
            <person name="Shavandi M."/>
            <person name="Tirandaz H."/>
        </authorList>
    </citation>
    <scope>NUCLEOTIDE SEQUENCE [LARGE SCALE GENOMIC DNA]</scope>
    <source>
        <strain evidence="2 3">RIPI110</strain>
    </source>
</reference>
<gene>
    <name evidence="2" type="ORF">CAK95_23815</name>
</gene>
<dbReference type="Pfam" id="PF13193">
    <property type="entry name" value="AMP-binding_C"/>
    <property type="match status" value="1"/>
</dbReference>
<proteinExistence type="predicted"/>
<evidence type="ECO:0000313" key="3">
    <source>
        <dbReference type="Proteomes" id="UP000194137"/>
    </source>
</evidence>